<dbReference type="Pfam" id="PF01400">
    <property type="entry name" value="Astacin"/>
    <property type="match status" value="1"/>
</dbReference>
<dbReference type="PANTHER" id="PTHR10127:SF780">
    <property type="entry name" value="METALLOENDOPEPTIDASE"/>
    <property type="match status" value="1"/>
</dbReference>
<dbReference type="SMART" id="SM00235">
    <property type="entry name" value="ZnMc"/>
    <property type="match status" value="1"/>
</dbReference>
<dbReference type="CDD" id="cd00037">
    <property type="entry name" value="CLECT"/>
    <property type="match status" value="1"/>
</dbReference>
<dbReference type="InterPro" id="IPR000001">
    <property type="entry name" value="Kringle"/>
</dbReference>
<evidence type="ECO:0000256" key="4">
    <source>
        <dbReference type="ARBA" id="ARBA00022729"/>
    </source>
</evidence>
<dbReference type="InterPro" id="IPR001506">
    <property type="entry name" value="Peptidase_M12A"/>
</dbReference>
<sequence>MTRVLHLRCLLPLLLIGVHIALVTCETQTNSTAAGPADDAYIAGDPLTRANSPFTAFWLESTGDRARRSSYNRTNANWPHDIPYIMDSSFTGDRVTFRMVLDYISSKLCVTFHDVTTTWDKSNPTWLTQHGFKTNSIVKVIDNGGCNTGNGQGDGHSVHTVSPCSGFGINLHEMLHVLGVTHTQEGRIRDSYLTVNEEDIKSDLIFSYNKNTDPTLVNDYFDANSEMMYGDLLWNRDGLETFTPIRDDIFHLATHGTEEKVVFHELNQIYRCNELFCNNDPTDCGPGYHARVKGRCRCVCPDELDPTTNCRSFISGPTANLSWPNVPFALYGDSQCPKGFDAAPGWLPISGTWMARFDPAPRKYPTDGDHTVFQPFCVKTPDKNGASDWSSWPVGGQYCVIKPAGEHCGGVFEESFLEFTTRDQSHPNGSVGDIAVNGTMVTINYCCRGRDSDGVYLELPNSEPFRLHPIYDHCPMVRGMKSNFISIDYWTYFAQKIGNVKPLAFIYTYALLTYQCYYQPPIYGCSQNITLTSANPSATVTTPGFGTAREPNRRCFYQLNVPKKSFIRLTFNHYDLHKHDHFLVKRYHKWLDPVLLDNAKWPHQIVSESDYMALEYWASWETSQNKGANFTIDIIPAEKMCYDVYTKGADYFGEKSVTETYEDCIPWEKATSCDDFPFDGYNGISLLTSGNQCRNPNGALSQPWCYVFVRGTVCHKRYCDVCNLADPIDAIDKCPALAAKGSPDFCKTDPERFGCFKTCHFSVQTHAQVKCDPPILPHDVHVAGGLKQEYTEGEIVNITCTSSGSLVKELRCSKTGWSGEVFGCNGCPANWTSYGDRCFYYSMIRLTRQESARTCGTHDPTGTLFEVRSLADQQMIRRFKSGNSFEYQHGHWVSGQLESEYGEWLFDTGLPMTYFNWSNIAITTQIAYNCIKIIAEYENHNSQGGWKSLPCDGDQVAPFMCQVDNSVVNACHDQARNCSDVMAAFPNFCQDSRSVASATKYCRKSCGKCA</sequence>
<dbReference type="PROSITE" id="PS50923">
    <property type="entry name" value="SUSHI"/>
    <property type="match status" value="1"/>
</dbReference>
<keyword evidence="18" id="KW-1185">Reference proteome</keyword>
<evidence type="ECO:0000313" key="18">
    <source>
        <dbReference type="Proteomes" id="UP001497497"/>
    </source>
</evidence>
<dbReference type="InterPro" id="IPR013806">
    <property type="entry name" value="Kringle-like"/>
</dbReference>
<feature type="binding site" evidence="11">
    <location>
        <position position="182"/>
    </location>
    <ligand>
        <name>Zn(2+)</name>
        <dbReference type="ChEBI" id="CHEBI:29105"/>
        <note>catalytic</note>
    </ligand>
</feature>
<evidence type="ECO:0000259" key="14">
    <source>
        <dbReference type="PROSITE" id="PS50070"/>
    </source>
</evidence>
<evidence type="ECO:0000256" key="7">
    <source>
        <dbReference type="ARBA" id="ARBA00023049"/>
    </source>
</evidence>
<evidence type="ECO:0000256" key="11">
    <source>
        <dbReference type="PROSITE-ProRule" id="PRU01211"/>
    </source>
</evidence>
<keyword evidence="6 11" id="KW-0862">Zinc</keyword>
<keyword evidence="3 11" id="KW-0479">Metal-binding</keyword>
<proteinExistence type="predicted"/>
<dbReference type="SUPFAM" id="SSF55486">
    <property type="entry name" value="Metalloproteases ('zincins'), catalytic domain"/>
    <property type="match status" value="1"/>
</dbReference>
<dbReference type="SUPFAM" id="SSF49854">
    <property type="entry name" value="Spermadhesin, CUB domain"/>
    <property type="match status" value="1"/>
</dbReference>
<name>A0AAV2IK06_LYMST</name>
<dbReference type="InterPro" id="IPR006026">
    <property type="entry name" value="Peptidase_Metallo"/>
</dbReference>
<feature type="domain" description="Kringle" evidence="14">
    <location>
        <begin position="647"/>
        <end position="734"/>
    </location>
</feature>
<dbReference type="PROSITE" id="PS51864">
    <property type="entry name" value="ASTACIN"/>
    <property type="match status" value="1"/>
</dbReference>
<comment type="caution">
    <text evidence="17">The sequence shown here is derived from an EMBL/GenBank/DDBJ whole genome shotgun (WGS) entry which is preliminary data.</text>
</comment>
<feature type="active site" evidence="11">
    <location>
        <position position="173"/>
    </location>
</feature>
<feature type="binding site" evidence="11">
    <location>
        <position position="172"/>
    </location>
    <ligand>
        <name>Zn(2+)</name>
        <dbReference type="ChEBI" id="CHEBI:29105"/>
        <note>catalytic</note>
    </ligand>
</feature>
<evidence type="ECO:0000256" key="5">
    <source>
        <dbReference type="ARBA" id="ARBA00022801"/>
    </source>
</evidence>
<dbReference type="SMART" id="SM00130">
    <property type="entry name" value="KR"/>
    <property type="match status" value="1"/>
</dbReference>
<dbReference type="GO" id="GO:0004222">
    <property type="term" value="F:metalloendopeptidase activity"/>
    <property type="evidence" value="ECO:0007669"/>
    <property type="project" value="UniProtKB-UniRule"/>
</dbReference>
<evidence type="ECO:0000256" key="10">
    <source>
        <dbReference type="PROSITE-ProRule" id="PRU00302"/>
    </source>
</evidence>
<dbReference type="Gene3D" id="2.60.120.290">
    <property type="entry name" value="Spermadhesin, CUB domain"/>
    <property type="match status" value="1"/>
</dbReference>
<dbReference type="Gene3D" id="3.10.100.10">
    <property type="entry name" value="Mannose-Binding Protein A, subunit A"/>
    <property type="match status" value="1"/>
</dbReference>
<evidence type="ECO:0000256" key="8">
    <source>
        <dbReference type="ARBA" id="ARBA00023157"/>
    </source>
</evidence>
<feature type="signal peptide" evidence="12">
    <location>
        <begin position="1"/>
        <end position="25"/>
    </location>
</feature>
<dbReference type="EMBL" id="CAXITT010000974">
    <property type="protein sequence ID" value="CAL1547419.1"/>
    <property type="molecule type" value="Genomic_DNA"/>
</dbReference>
<gene>
    <name evidence="17" type="ORF">GSLYS_00020744001</name>
</gene>
<dbReference type="Gene3D" id="3.40.390.10">
    <property type="entry name" value="Collagenase (Catalytic Domain)"/>
    <property type="match status" value="1"/>
</dbReference>
<dbReference type="InterPro" id="IPR035914">
    <property type="entry name" value="Sperma_CUB_dom_sf"/>
</dbReference>
<evidence type="ECO:0000256" key="6">
    <source>
        <dbReference type="ARBA" id="ARBA00022833"/>
    </source>
</evidence>
<dbReference type="GO" id="GO:0008270">
    <property type="term" value="F:zinc ion binding"/>
    <property type="evidence" value="ECO:0007669"/>
    <property type="project" value="UniProtKB-UniRule"/>
</dbReference>
<evidence type="ECO:0000256" key="9">
    <source>
        <dbReference type="PROSITE-ProRule" id="PRU00121"/>
    </source>
</evidence>
<evidence type="ECO:0000256" key="3">
    <source>
        <dbReference type="ARBA" id="ARBA00022723"/>
    </source>
</evidence>
<dbReference type="Pfam" id="PF00051">
    <property type="entry name" value="Kringle"/>
    <property type="match status" value="1"/>
</dbReference>
<evidence type="ECO:0000256" key="12">
    <source>
        <dbReference type="SAM" id="SignalP"/>
    </source>
</evidence>
<keyword evidence="2 11" id="KW-0645">Protease</keyword>
<dbReference type="InterPro" id="IPR000436">
    <property type="entry name" value="Sushi_SCR_CCP_dom"/>
</dbReference>
<feature type="chain" id="PRO_5043472235" description="Metalloendopeptidase" evidence="12">
    <location>
        <begin position="26"/>
        <end position="1010"/>
    </location>
</feature>
<evidence type="ECO:0000259" key="15">
    <source>
        <dbReference type="PROSITE" id="PS50923"/>
    </source>
</evidence>
<dbReference type="InterPro" id="IPR024079">
    <property type="entry name" value="MetalloPept_cat_dom_sf"/>
</dbReference>
<feature type="non-terminal residue" evidence="17">
    <location>
        <position position="1010"/>
    </location>
</feature>
<dbReference type="AlphaFoldDB" id="A0AAV2IK06"/>
<organism evidence="17 18">
    <name type="scientific">Lymnaea stagnalis</name>
    <name type="common">Great pond snail</name>
    <name type="synonym">Helix stagnalis</name>
    <dbReference type="NCBI Taxonomy" id="6523"/>
    <lineage>
        <taxon>Eukaryota</taxon>
        <taxon>Metazoa</taxon>
        <taxon>Spiralia</taxon>
        <taxon>Lophotrochozoa</taxon>
        <taxon>Mollusca</taxon>
        <taxon>Gastropoda</taxon>
        <taxon>Heterobranchia</taxon>
        <taxon>Euthyneura</taxon>
        <taxon>Panpulmonata</taxon>
        <taxon>Hygrophila</taxon>
        <taxon>Lymnaeoidea</taxon>
        <taxon>Lymnaeidae</taxon>
        <taxon>Lymnaea</taxon>
    </lineage>
</organism>
<feature type="domain" description="C-type lectin" evidence="13">
    <location>
        <begin position="834"/>
        <end position="952"/>
    </location>
</feature>
<feature type="domain" description="Sushi" evidence="15">
    <location>
        <begin position="769"/>
        <end position="826"/>
    </location>
</feature>
<dbReference type="InterPro" id="IPR016186">
    <property type="entry name" value="C-type_lectin-like/link_sf"/>
</dbReference>
<evidence type="ECO:0000256" key="2">
    <source>
        <dbReference type="ARBA" id="ARBA00022670"/>
    </source>
</evidence>
<reference evidence="17 18" key="1">
    <citation type="submission" date="2024-04" db="EMBL/GenBank/DDBJ databases">
        <authorList>
            <consortium name="Genoscope - CEA"/>
            <person name="William W."/>
        </authorList>
    </citation>
    <scope>NUCLEOTIDE SEQUENCE [LARGE SCALE GENOMIC DNA]</scope>
</reference>
<keyword evidence="7 11" id="KW-0482">Metalloprotease</keyword>
<accession>A0AAV2IK06</accession>
<dbReference type="GO" id="GO:0006508">
    <property type="term" value="P:proteolysis"/>
    <property type="evidence" value="ECO:0007669"/>
    <property type="project" value="UniProtKB-KW"/>
</dbReference>
<evidence type="ECO:0000313" key="17">
    <source>
        <dbReference type="EMBL" id="CAL1547419.1"/>
    </source>
</evidence>
<comment type="cofactor">
    <cofactor evidence="11">
        <name>Zn(2+)</name>
        <dbReference type="ChEBI" id="CHEBI:29105"/>
    </cofactor>
    <text evidence="11">Binds 1 zinc ion per subunit.</text>
</comment>
<dbReference type="InterPro" id="IPR001304">
    <property type="entry name" value="C-type_lectin-like"/>
</dbReference>
<evidence type="ECO:0008006" key="19">
    <source>
        <dbReference type="Google" id="ProtNLM"/>
    </source>
</evidence>
<dbReference type="InterPro" id="IPR038178">
    <property type="entry name" value="Kringle_sf"/>
</dbReference>
<dbReference type="Gene3D" id="2.40.20.10">
    <property type="entry name" value="Plasminogen Kringle 4"/>
    <property type="match status" value="1"/>
</dbReference>
<keyword evidence="5 11" id="KW-0378">Hydrolase</keyword>
<dbReference type="InterPro" id="IPR016187">
    <property type="entry name" value="CTDL_fold"/>
</dbReference>
<keyword evidence="10" id="KW-0768">Sushi</keyword>
<keyword evidence="1 9" id="KW-0420">Kringle</keyword>
<keyword evidence="8" id="KW-1015">Disulfide bond</keyword>
<dbReference type="PANTHER" id="PTHR10127">
    <property type="entry name" value="DISCOIDIN, CUB, EGF, LAMININ , AND ZINC METALLOPROTEASE DOMAIN CONTAINING"/>
    <property type="match status" value="1"/>
</dbReference>
<feature type="binding site" evidence="11">
    <location>
        <position position="176"/>
    </location>
    <ligand>
        <name>Zn(2+)</name>
        <dbReference type="ChEBI" id="CHEBI:29105"/>
        <note>catalytic</note>
    </ligand>
</feature>
<evidence type="ECO:0000259" key="16">
    <source>
        <dbReference type="PROSITE" id="PS51864"/>
    </source>
</evidence>
<dbReference type="Proteomes" id="UP001497497">
    <property type="component" value="Unassembled WGS sequence"/>
</dbReference>
<dbReference type="SMART" id="SM00034">
    <property type="entry name" value="CLECT"/>
    <property type="match status" value="1"/>
</dbReference>
<dbReference type="SUPFAM" id="SSF56436">
    <property type="entry name" value="C-type lectin-like"/>
    <property type="match status" value="1"/>
</dbReference>
<protein>
    <recommendedName>
        <fullName evidence="19">Metalloendopeptidase</fullName>
    </recommendedName>
</protein>
<dbReference type="SUPFAM" id="SSF57440">
    <property type="entry name" value="Kringle-like"/>
    <property type="match status" value="1"/>
</dbReference>
<keyword evidence="4 12" id="KW-0732">Signal</keyword>
<feature type="domain" description="Peptidase M12A" evidence="16">
    <location>
        <begin position="65"/>
        <end position="273"/>
    </location>
</feature>
<comment type="caution">
    <text evidence="9">Lacks conserved residue(s) required for the propagation of feature annotation.</text>
</comment>
<dbReference type="PROSITE" id="PS50041">
    <property type="entry name" value="C_TYPE_LECTIN_2"/>
    <property type="match status" value="1"/>
</dbReference>
<evidence type="ECO:0000259" key="13">
    <source>
        <dbReference type="PROSITE" id="PS50041"/>
    </source>
</evidence>
<dbReference type="PROSITE" id="PS50070">
    <property type="entry name" value="KRINGLE_2"/>
    <property type="match status" value="1"/>
</dbReference>
<evidence type="ECO:0000256" key="1">
    <source>
        <dbReference type="ARBA" id="ARBA00022572"/>
    </source>
</evidence>